<organism evidence="10 11">
    <name type="scientific">Candidatus Glassbacteria bacterium RIFCSPLOWO2_12_FULL_58_11</name>
    <dbReference type="NCBI Taxonomy" id="1817867"/>
    <lineage>
        <taxon>Bacteria</taxon>
        <taxon>Candidatus Glassiibacteriota</taxon>
    </lineage>
</organism>
<dbReference type="Proteomes" id="UP000179129">
    <property type="component" value="Unassembled WGS sequence"/>
</dbReference>
<keyword evidence="4" id="KW-0997">Cell inner membrane</keyword>
<evidence type="ECO:0000256" key="1">
    <source>
        <dbReference type="ARBA" id="ARBA00004429"/>
    </source>
</evidence>
<sequence>MPTFEYKATNDEGKTIKGVLTAEDEGELENQLDGLNLYLVSAKETNKRASGGAGEGGTASRGKVVRARVKRADLIAFTVHLSTIIGAGVPILQGLDDMVGETENPHFRLVISGIKQQIEAGSSISEAFGQHPEVFSELYVAILKSGETTGRLDEVLKEIVKFLEWQDELIGTIKQATTYPVIVLCAVMGLIGVMFAFVLPRFLTIFDSFNVPLPLPTRIVIAISSFFQNFWWLMIAAVVAFFVGLRAANRTPQGRLALDKIKLNIPIFGDLVRKIALSRFSHYLATLFGAGVNILNALEVVERVVGNAVLAEVVRKARLQVGTGQSVAGALRESREFPPMVVRMVVIGETTGNLEETLQKVSSYYDREVPQTVKKLFTALESLIIIGLGIVILFVVLSIILPMLSLQQLAH</sequence>
<feature type="transmembrane region" description="Helical" evidence="8">
    <location>
        <begin position="219"/>
        <end position="245"/>
    </location>
</feature>
<dbReference type="InterPro" id="IPR018076">
    <property type="entry name" value="T2SS_GspF_dom"/>
</dbReference>
<evidence type="ECO:0000256" key="2">
    <source>
        <dbReference type="ARBA" id="ARBA00005745"/>
    </source>
</evidence>
<dbReference type="EMBL" id="MFIX01000039">
    <property type="protein sequence ID" value="OGG05758.1"/>
    <property type="molecule type" value="Genomic_DNA"/>
</dbReference>
<evidence type="ECO:0000256" key="3">
    <source>
        <dbReference type="ARBA" id="ARBA00022475"/>
    </source>
</evidence>
<keyword evidence="3" id="KW-1003">Cell membrane</keyword>
<keyword evidence="5 8" id="KW-0812">Transmembrane</keyword>
<comment type="subcellular location">
    <subcellularLocation>
        <location evidence="1">Cell inner membrane</location>
        <topology evidence="1">Multi-pass membrane protein</topology>
    </subcellularLocation>
</comment>
<feature type="transmembrane region" description="Helical" evidence="8">
    <location>
        <begin position="179"/>
        <end position="199"/>
    </location>
</feature>
<evidence type="ECO:0000256" key="8">
    <source>
        <dbReference type="SAM" id="Phobius"/>
    </source>
</evidence>
<dbReference type="InterPro" id="IPR003004">
    <property type="entry name" value="GspF/PilC"/>
</dbReference>
<gene>
    <name evidence="10" type="ORF">A3F83_03980</name>
</gene>
<evidence type="ECO:0000256" key="7">
    <source>
        <dbReference type="ARBA" id="ARBA00023136"/>
    </source>
</evidence>
<keyword evidence="6 8" id="KW-1133">Transmembrane helix</keyword>
<evidence type="ECO:0000256" key="4">
    <source>
        <dbReference type="ARBA" id="ARBA00022519"/>
    </source>
</evidence>
<keyword evidence="7 8" id="KW-0472">Membrane</keyword>
<dbReference type="FunFam" id="1.20.81.30:FF:000001">
    <property type="entry name" value="Type II secretion system protein F"/>
    <property type="match status" value="2"/>
</dbReference>
<dbReference type="InterPro" id="IPR042094">
    <property type="entry name" value="T2SS_GspF_sf"/>
</dbReference>
<feature type="domain" description="Type II secretion system protein GspF" evidence="9">
    <location>
        <begin position="280"/>
        <end position="402"/>
    </location>
</feature>
<protein>
    <recommendedName>
        <fullName evidence="9">Type II secretion system protein GspF domain-containing protein</fullName>
    </recommendedName>
</protein>
<dbReference type="PANTHER" id="PTHR30012:SF0">
    <property type="entry name" value="TYPE II SECRETION SYSTEM PROTEIN F-RELATED"/>
    <property type="match status" value="1"/>
</dbReference>
<comment type="caution">
    <text evidence="10">The sequence shown here is derived from an EMBL/GenBank/DDBJ whole genome shotgun (WGS) entry which is preliminary data.</text>
</comment>
<accession>A0A1F5YZY8</accession>
<evidence type="ECO:0000256" key="5">
    <source>
        <dbReference type="ARBA" id="ARBA00022692"/>
    </source>
</evidence>
<dbReference type="Gene3D" id="1.20.81.30">
    <property type="entry name" value="Type II secretion system (T2SS), domain F"/>
    <property type="match status" value="2"/>
</dbReference>
<comment type="similarity">
    <text evidence="2">Belongs to the GSP F family.</text>
</comment>
<feature type="transmembrane region" description="Helical" evidence="8">
    <location>
        <begin position="383"/>
        <end position="404"/>
    </location>
</feature>
<dbReference type="STRING" id="1817867.A3F83_03980"/>
<name>A0A1F5YZY8_9BACT</name>
<evidence type="ECO:0000313" key="11">
    <source>
        <dbReference type="Proteomes" id="UP000179129"/>
    </source>
</evidence>
<evidence type="ECO:0000256" key="6">
    <source>
        <dbReference type="ARBA" id="ARBA00022989"/>
    </source>
</evidence>
<feature type="domain" description="Type II secretion system protein GspF" evidence="9">
    <location>
        <begin position="77"/>
        <end position="200"/>
    </location>
</feature>
<dbReference type="Pfam" id="PF00482">
    <property type="entry name" value="T2SSF"/>
    <property type="match status" value="2"/>
</dbReference>
<proteinExistence type="inferred from homology"/>
<dbReference type="PANTHER" id="PTHR30012">
    <property type="entry name" value="GENERAL SECRETION PATHWAY PROTEIN"/>
    <property type="match status" value="1"/>
</dbReference>
<evidence type="ECO:0000259" key="9">
    <source>
        <dbReference type="Pfam" id="PF00482"/>
    </source>
</evidence>
<dbReference type="PRINTS" id="PR00812">
    <property type="entry name" value="BCTERIALGSPF"/>
</dbReference>
<dbReference type="GO" id="GO:0005886">
    <property type="term" value="C:plasma membrane"/>
    <property type="evidence" value="ECO:0007669"/>
    <property type="project" value="UniProtKB-SubCell"/>
</dbReference>
<evidence type="ECO:0000313" key="10">
    <source>
        <dbReference type="EMBL" id="OGG05758.1"/>
    </source>
</evidence>
<reference evidence="10 11" key="1">
    <citation type="journal article" date="2016" name="Nat. Commun.">
        <title>Thousands of microbial genomes shed light on interconnected biogeochemical processes in an aquifer system.</title>
        <authorList>
            <person name="Anantharaman K."/>
            <person name="Brown C.T."/>
            <person name="Hug L.A."/>
            <person name="Sharon I."/>
            <person name="Castelle C.J."/>
            <person name="Probst A.J."/>
            <person name="Thomas B.C."/>
            <person name="Singh A."/>
            <person name="Wilkins M.J."/>
            <person name="Karaoz U."/>
            <person name="Brodie E.L."/>
            <person name="Williams K.H."/>
            <person name="Hubbard S.S."/>
            <person name="Banfield J.F."/>
        </authorList>
    </citation>
    <scope>NUCLEOTIDE SEQUENCE [LARGE SCALE GENOMIC DNA]</scope>
</reference>
<dbReference type="AlphaFoldDB" id="A0A1F5YZY8"/>